<dbReference type="EMBL" id="KE525197">
    <property type="protein sequence ID" value="KFB42608.1"/>
    <property type="molecule type" value="Genomic_DNA"/>
</dbReference>
<dbReference type="Proteomes" id="UP000030765">
    <property type="component" value="Unassembled WGS sequence"/>
</dbReference>
<evidence type="ECO:0000313" key="4">
    <source>
        <dbReference type="Proteomes" id="UP000030765"/>
    </source>
</evidence>
<keyword evidence="4" id="KW-1185">Reference proteome</keyword>
<evidence type="ECO:0000313" key="3">
    <source>
        <dbReference type="EnsemblMetazoa" id="ASIC010328-PA"/>
    </source>
</evidence>
<evidence type="ECO:0000313" key="2">
    <source>
        <dbReference type="EMBL" id="KFB42608.1"/>
    </source>
</evidence>
<dbReference type="EnsemblMetazoa" id="ASIC010328-RA">
    <property type="protein sequence ID" value="ASIC010328-PA"/>
    <property type="gene ID" value="ASIC010328"/>
</dbReference>
<gene>
    <name evidence="2" type="ORF">ZHAS_00010328</name>
</gene>
<dbReference type="EMBL" id="ATLV01017917">
    <property type="status" value="NOT_ANNOTATED_CDS"/>
    <property type="molecule type" value="Genomic_DNA"/>
</dbReference>
<proteinExistence type="predicted"/>
<feature type="region of interest" description="Disordered" evidence="1">
    <location>
        <begin position="67"/>
        <end position="150"/>
    </location>
</feature>
<name>A0A084VXB4_ANOSI</name>
<reference evidence="3" key="2">
    <citation type="submission" date="2020-05" db="UniProtKB">
        <authorList>
            <consortium name="EnsemblMetazoa"/>
        </authorList>
    </citation>
    <scope>IDENTIFICATION</scope>
</reference>
<dbReference type="EMBL" id="ATLV01017918">
    <property type="status" value="NOT_ANNOTATED_CDS"/>
    <property type="molecule type" value="Genomic_DNA"/>
</dbReference>
<protein>
    <submittedName>
        <fullName evidence="2 3">Uncharacterized protein</fullName>
    </submittedName>
</protein>
<evidence type="ECO:0000256" key="1">
    <source>
        <dbReference type="SAM" id="MobiDB-lite"/>
    </source>
</evidence>
<dbReference type="EMBL" id="ATLV01017916">
    <property type="status" value="NOT_ANNOTATED_CDS"/>
    <property type="molecule type" value="Genomic_DNA"/>
</dbReference>
<dbReference type="OrthoDB" id="6758171at2759"/>
<feature type="compositionally biased region" description="Basic and acidic residues" evidence="1">
    <location>
        <begin position="78"/>
        <end position="89"/>
    </location>
</feature>
<sequence length="253" mass="27942">MSSERRWKDTFRVDFSAWASKPTREEVITMISKMIMTKECVVRTHLSQVNQTVYVQMSSLEQAQEVVERSRGKLGKKINGERLHKEKPTRTQQAGVSENPAPSKKAPEITISKSPSPARDPVAAETSAQQVSVPVHTPAQPPPADNSVLEPMADNATEDSAMQTVPGGLSVDDIVFDIPLDSSSVSPPADETSTLAGVKRRENQSLNTIMAVWYPKRSQVLPQFKMLNNDSEKPASIQRSKLFAPRFCSIEIP</sequence>
<dbReference type="VEuPathDB" id="VectorBase:ASIC010328"/>
<organism evidence="2">
    <name type="scientific">Anopheles sinensis</name>
    <name type="common">Mosquito</name>
    <dbReference type="NCBI Taxonomy" id="74873"/>
    <lineage>
        <taxon>Eukaryota</taxon>
        <taxon>Metazoa</taxon>
        <taxon>Ecdysozoa</taxon>
        <taxon>Arthropoda</taxon>
        <taxon>Hexapoda</taxon>
        <taxon>Insecta</taxon>
        <taxon>Pterygota</taxon>
        <taxon>Neoptera</taxon>
        <taxon>Endopterygota</taxon>
        <taxon>Diptera</taxon>
        <taxon>Nematocera</taxon>
        <taxon>Culicoidea</taxon>
        <taxon>Culicidae</taxon>
        <taxon>Anophelinae</taxon>
        <taxon>Anopheles</taxon>
    </lineage>
</organism>
<reference evidence="2 4" key="1">
    <citation type="journal article" date="2014" name="BMC Genomics">
        <title>Genome sequence of Anopheles sinensis provides insight into genetics basis of mosquito competence for malaria parasites.</title>
        <authorList>
            <person name="Zhou D."/>
            <person name="Zhang D."/>
            <person name="Ding G."/>
            <person name="Shi L."/>
            <person name="Hou Q."/>
            <person name="Ye Y."/>
            <person name="Xu Y."/>
            <person name="Zhou H."/>
            <person name="Xiong C."/>
            <person name="Li S."/>
            <person name="Yu J."/>
            <person name="Hong S."/>
            <person name="Yu X."/>
            <person name="Zou P."/>
            <person name="Chen C."/>
            <person name="Chang X."/>
            <person name="Wang W."/>
            <person name="Lv Y."/>
            <person name="Sun Y."/>
            <person name="Ma L."/>
            <person name="Shen B."/>
            <person name="Zhu C."/>
        </authorList>
    </citation>
    <scope>NUCLEOTIDE SEQUENCE [LARGE SCALE GENOMIC DNA]</scope>
</reference>
<dbReference type="EMBL" id="ATLV01017915">
    <property type="status" value="NOT_ANNOTATED_CDS"/>
    <property type="molecule type" value="Genomic_DNA"/>
</dbReference>
<accession>A0A084VXB4</accession>
<dbReference type="AlphaFoldDB" id="A0A084VXB4"/>